<feature type="transmembrane region" description="Helical" evidence="1">
    <location>
        <begin position="96"/>
        <end position="116"/>
    </location>
</feature>
<sequence length="121" mass="13768">MEGDDQNSDPVSEILSSIEEAALDSDPSSDSDSPRDVWWLRWLKYVSIIAMPAIILGLGFLFEDYIGQYHADTHYQRDMAQRHVEHDTIGSMKFRFWMGVGVGGSLGMIYVVRCIVRRVDP</sequence>
<keyword evidence="1" id="KW-0812">Transmembrane</keyword>
<gene>
    <name evidence="2" type="ORF">Cflav_PD6259</name>
</gene>
<keyword evidence="1" id="KW-1133">Transmembrane helix</keyword>
<dbReference type="AlphaFoldDB" id="B9XHU0"/>
<evidence type="ECO:0000313" key="3">
    <source>
        <dbReference type="Proteomes" id="UP000003688"/>
    </source>
</evidence>
<organism evidence="2 3">
    <name type="scientific">Pedosphaera parvula (strain Ellin514)</name>
    <dbReference type="NCBI Taxonomy" id="320771"/>
    <lineage>
        <taxon>Bacteria</taxon>
        <taxon>Pseudomonadati</taxon>
        <taxon>Verrucomicrobiota</taxon>
        <taxon>Pedosphaerae</taxon>
        <taxon>Pedosphaerales</taxon>
        <taxon>Pedosphaeraceae</taxon>
        <taxon>Pedosphaera</taxon>
    </lineage>
</organism>
<comment type="caution">
    <text evidence="2">The sequence shown here is derived from an EMBL/GenBank/DDBJ whole genome shotgun (WGS) entry which is preliminary data.</text>
</comment>
<dbReference type="STRING" id="320771.Cflav_PD6259"/>
<dbReference type="RefSeq" id="WP_007415384.1">
    <property type="nucleotide sequence ID" value="NZ_ABOX02000015.1"/>
</dbReference>
<evidence type="ECO:0000256" key="1">
    <source>
        <dbReference type="SAM" id="Phobius"/>
    </source>
</evidence>
<dbReference type="EMBL" id="ABOX02000015">
    <property type="protein sequence ID" value="EEF60668.1"/>
    <property type="molecule type" value="Genomic_DNA"/>
</dbReference>
<dbReference type="Proteomes" id="UP000003688">
    <property type="component" value="Unassembled WGS sequence"/>
</dbReference>
<reference evidence="2 3" key="1">
    <citation type="journal article" date="2011" name="J. Bacteriol.">
        <title>Genome sequence of 'Pedosphaera parvula' Ellin514, an aerobic Verrucomicrobial isolate from pasture soil.</title>
        <authorList>
            <person name="Kant R."/>
            <person name="van Passel M.W."/>
            <person name="Sangwan P."/>
            <person name="Palva A."/>
            <person name="Lucas S."/>
            <person name="Copeland A."/>
            <person name="Lapidus A."/>
            <person name="Glavina Del Rio T."/>
            <person name="Dalin E."/>
            <person name="Tice H."/>
            <person name="Bruce D."/>
            <person name="Goodwin L."/>
            <person name="Pitluck S."/>
            <person name="Chertkov O."/>
            <person name="Larimer F.W."/>
            <person name="Land M.L."/>
            <person name="Hauser L."/>
            <person name="Brettin T.S."/>
            <person name="Detter J.C."/>
            <person name="Han S."/>
            <person name="de Vos W.M."/>
            <person name="Janssen P.H."/>
            <person name="Smidt H."/>
        </authorList>
    </citation>
    <scope>NUCLEOTIDE SEQUENCE [LARGE SCALE GENOMIC DNA]</scope>
    <source>
        <strain evidence="2 3">Ellin514</strain>
    </source>
</reference>
<feature type="transmembrane region" description="Helical" evidence="1">
    <location>
        <begin position="42"/>
        <end position="62"/>
    </location>
</feature>
<protein>
    <submittedName>
        <fullName evidence="2">Uncharacterized protein</fullName>
    </submittedName>
</protein>
<keyword evidence="1" id="KW-0472">Membrane</keyword>
<proteinExistence type="predicted"/>
<accession>B9XHU0</accession>
<keyword evidence="3" id="KW-1185">Reference proteome</keyword>
<name>B9XHU0_PEDPL</name>
<evidence type="ECO:0000313" key="2">
    <source>
        <dbReference type="EMBL" id="EEF60668.1"/>
    </source>
</evidence>